<evidence type="ECO:0000313" key="1">
    <source>
        <dbReference type="EMBL" id="SFN32590.1"/>
    </source>
</evidence>
<keyword evidence="2" id="KW-1185">Reference proteome</keyword>
<dbReference type="Proteomes" id="UP000183107">
    <property type="component" value="Unassembled WGS sequence"/>
</dbReference>
<dbReference type="InterPro" id="IPR007801">
    <property type="entry name" value="MbnB/TglH/ChrH"/>
</dbReference>
<dbReference type="RefSeq" id="WP_074794157.1">
    <property type="nucleotide sequence ID" value="NZ_FOVJ01000001.1"/>
</dbReference>
<reference evidence="2" key="1">
    <citation type="submission" date="2016-10" db="EMBL/GenBank/DDBJ databases">
        <authorList>
            <person name="Varghese N."/>
        </authorList>
    </citation>
    <scope>NUCLEOTIDE SEQUENCE [LARGE SCALE GENOMIC DNA]</scope>
    <source>
        <strain evidence="2">Nsp8</strain>
    </source>
</reference>
<name>A0A1I4Y520_9PROT</name>
<evidence type="ECO:0000313" key="2">
    <source>
        <dbReference type="Proteomes" id="UP000183107"/>
    </source>
</evidence>
<dbReference type="Gene3D" id="3.20.20.150">
    <property type="entry name" value="Divalent-metal-dependent TIM barrel enzymes"/>
    <property type="match status" value="1"/>
</dbReference>
<dbReference type="PANTHER" id="PTHR42194:SF1">
    <property type="entry name" value="UPF0276 PROTEIN HI_1600"/>
    <property type="match status" value="1"/>
</dbReference>
<dbReference type="Pfam" id="PF05114">
    <property type="entry name" value="MbnB_TglH_ChrH"/>
    <property type="match status" value="1"/>
</dbReference>
<protein>
    <submittedName>
        <fullName evidence="1">Uncharacterized conserved protein, UPF0276 family</fullName>
    </submittedName>
</protein>
<proteinExistence type="predicted"/>
<accession>A0A1I4Y520</accession>
<gene>
    <name evidence="1" type="ORF">SAMN05216386_0488</name>
</gene>
<dbReference type="OrthoDB" id="9763101at2"/>
<dbReference type="PANTHER" id="PTHR42194">
    <property type="entry name" value="UPF0276 PROTEIN HI_1600"/>
    <property type="match status" value="1"/>
</dbReference>
<dbReference type="AlphaFoldDB" id="A0A1I4Y520"/>
<sequence>MVYFPALEPIFGRGGALLDALDMLEVEPQAFWFPNHNGGDHHLDQRVFERLAKLSQPKLIHGVGLPLATTVEFDSQQIAPWQQSIDRLNPPWVSEHLAFMRVASNEPGVKSRHSGFLLPPLQCQETVDIAVARIADLRRLSGRAVAFEISPNYLQPQPGEMADGEFFARLAIEADCGIVLDLHNLWCNERNGRQCVQEVMESLPLDRVWEIHLAGGESYEGYWLDAHSDLVPQPVMNLYEQWLPKLENLAALVFEIMPDYVQAKQLSPDQLIQQIQAMKSLWRFGPTASSLHSCRHINSITTASMPADGVKSVASVKVMGWEQSLGALVNGRERPMVSDDFANLEDDPGVPVYKSLVESFRAGTLAEGLTLSYRLLVLTLGKTATLSLMRQFWSSNWPEPFAFDEMLGFAAFLHQRMVQGTLTVAFLENVLNYELARAQAQQTGKERFVAFNCEPIALLRSLSHGHLPVEVAYGEFEVHVPG</sequence>
<organism evidence="1 2">
    <name type="scientific">Nitrosospira briensis</name>
    <dbReference type="NCBI Taxonomy" id="35799"/>
    <lineage>
        <taxon>Bacteria</taxon>
        <taxon>Pseudomonadati</taxon>
        <taxon>Pseudomonadota</taxon>
        <taxon>Betaproteobacteria</taxon>
        <taxon>Nitrosomonadales</taxon>
        <taxon>Nitrosomonadaceae</taxon>
        <taxon>Nitrosospira</taxon>
    </lineage>
</organism>
<dbReference type="EMBL" id="FOVJ01000001">
    <property type="protein sequence ID" value="SFN32590.1"/>
    <property type="molecule type" value="Genomic_DNA"/>
</dbReference>